<dbReference type="Proteomes" id="UP001627154">
    <property type="component" value="Unassembled WGS sequence"/>
</dbReference>
<dbReference type="AlphaFoldDB" id="A0ABD2W6L4"/>
<accession>A0ABD2W6L4</accession>
<evidence type="ECO:0000256" key="1">
    <source>
        <dbReference type="SAM" id="MobiDB-lite"/>
    </source>
</evidence>
<organism evidence="2 3">
    <name type="scientific">Trichogramma kaykai</name>
    <dbReference type="NCBI Taxonomy" id="54128"/>
    <lineage>
        <taxon>Eukaryota</taxon>
        <taxon>Metazoa</taxon>
        <taxon>Ecdysozoa</taxon>
        <taxon>Arthropoda</taxon>
        <taxon>Hexapoda</taxon>
        <taxon>Insecta</taxon>
        <taxon>Pterygota</taxon>
        <taxon>Neoptera</taxon>
        <taxon>Endopterygota</taxon>
        <taxon>Hymenoptera</taxon>
        <taxon>Apocrita</taxon>
        <taxon>Proctotrupomorpha</taxon>
        <taxon>Chalcidoidea</taxon>
        <taxon>Trichogrammatidae</taxon>
        <taxon>Trichogramma</taxon>
    </lineage>
</organism>
<gene>
    <name evidence="2" type="ORF">TKK_016176</name>
</gene>
<reference evidence="2 3" key="1">
    <citation type="journal article" date="2024" name="bioRxiv">
        <title>A reference genome for Trichogramma kaykai: A tiny desert-dwelling parasitoid wasp with competing sex-ratio distorters.</title>
        <authorList>
            <person name="Culotta J."/>
            <person name="Lindsey A.R."/>
        </authorList>
    </citation>
    <scope>NUCLEOTIDE SEQUENCE [LARGE SCALE GENOMIC DNA]</scope>
    <source>
        <strain evidence="2 3">KSX58</strain>
    </source>
</reference>
<keyword evidence="3" id="KW-1185">Reference proteome</keyword>
<protein>
    <submittedName>
        <fullName evidence="2">Uncharacterized protein</fullName>
    </submittedName>
</protein>
<sequence>MLANGVHHSRRKSANTRKSTDPSAPRWYPKGWSPISELLVLALTDGVSTNHAGSQKNARGARKRRRSGTLSGVKPGPLSQGRH</sequence>
<name>A0ABD2W6L4_9HYME</name>
<evidence type="ECO:0000313" key="3">
    <source>
        <dbReference type="Proteomes" id="UP001627154"/>
    </source>
</evidence>
<dbReference type="EMBL" id="JBJJXI010000128">
    <property type="protein sequence ID" value="KAL3388747.1"/>
    <property type="molecule type" value="Genomic_DNA"/>
</dbReference>
<proteinExistence type="predicted"/>
<comment type="caution">
    <text evidence="2">The sequence shown here is derived from an EMBL/GenBank/DDBJ whole genome shotgun (WGS) entry which is preliminary data.</text>
</comment>
<evidence type="ECO:0000313" key="2">
    <source>
        <dbReference type="EMBL" id="KAL3388747.1"/>
    </source>
</evidence>
<feature type="region of interest" description="Disordered" evidence="1">
    <location>
        <begin position="49"/>
        <end position="83"/>
    </location>
</feature>
<feature type="region of interest" description="Disordered" evidence="1">
    <location>
        <begin position="1"/>
        <end position="31"/>
    </location>
</feature>